<feature type="transmembrane region" description="Helical" evidence="1">
    <location>
        <begin position="7"/>
        <end position="30"/>
    </location>
</feature>
<evidence type="ECO:0000313" key="2">
    <source>
        <dbReference type="EMBL" id="CBK25408.2"/>
    </source>
</evidence>
<dbReference type="InterPro" id="IPR004345">
    <property type="entry name" value="TB2_DP1_HVA22"/>
</dbReference>
<protein>
    <recommendedName>
        <fullName evidence="4">Receptor expression-enhancing protein</fullName>
    </recommendedName>
</protein>
<evidence type="ECO:0000256" key="1">
    <source>
        <dbReference type="SAM" id="Phobius"/>
    </source>
</evidence>
<sequence length="77" mass="9055">MDHESKWLTYWILFALSCVLDSMPFVHYIIPYFSLVRFVFLFLCMIPQVDLATTIYDKVIVPKILVVGLFFSLDCVE</sequence>
<gene>
    <name evidence="2" type="ORF">GSBLH_T00005014001</name>
</gene>
<dbReference type="OrthoDB" id="10009287at2759"/>
<dbReference type="Pfam" id="PF03134">
    <property type="entry name" value="TB2_DP1_HVA22"/>
    <property type="match status" value="1"/>
</dbReference>
<dbReference type="AlphaFoldDB" id="D8MBG9"/>
<organism evidence="2">
    <name type="scientific">Blastocystis hominis</name>
    <dbReference type="NCBI Taxonomy" id="12968"/>
    <lineage>
        <taxon>Eukaryota</taxon>
        <taxon>Sar</taxon>
        <taxon>Stramenopiles</taxon>
        <taxon>Bigyra</taxon>
        <taxon>Opalozoa</taxon>
        <taxon>Opalinata</taxon>
        <taxon>Blastocystidae</taxon>
        <taxon>Blastocystis</taxon>
    </lineage>
</organism>
<keyword evidence="3" id="KW-1185">Reference proteome</keyword>
<proteinExistence type="predicted"/>
<feature type="transmembrane region" description="Helical" evidence="1">
    <location>
        <begin position="36"/>
        <end position="56"/>
    </location>
</feature>
<evidence type="ECO:0000313" key="3">
    <source>
        <dbReference type="Proteomes" id="UP000008312"/>
    </source>
</evidence>
<accession>D8MBG9</accession>
<evidence type="ECO:0008006" key="4">
    <source>
        <dbReference type="Google" id="ProtNLM"/>
    </source>
</evidence>
<dbReference type="InParanoid" id="D8MBG9"/>
<keyword evidence="1" id="KW-1133">Transmembrane helix</keyword>
<dbReference type="EMBL" id="FN668691">
    <property type="protein sequence ID" value="CBK25408.2"/>
    <property type="molecule type" value="Genomic_DNA"/>
</dbReference>
<keyword evidence="1" id="KW-0472">Membrane</keyword>
<reference evidence="2" key="1">
    <citation type="submission" date="2010-02" db="EMBL/GenBank/DDBJ databases">
        <title>Sequencing and annotation of the Blastocystis hominis genome.</title>
        <authorList>
            <person name="Wincker P."/>
        </authorList>
    </citation>
    <scope>NUCLEOTIDE SEQUENCE</scope>
    <source>
        <strain evidence="2">Singapore isolate B</strain>
    </source>
</reference>
<dbReference type="Proteomes" id="UP000008312">
    <property type="component" value="Unassembled WGS sequence"/>
</dbReference>
<dbReference type="PROSITE" id="PS51257">
    <property type="entry name" value="PROKAR_LIPOPROTEIN"/>
    <property type="match status" value="1"/>
</dbReference>
<name>D8MBG9_BLAHO</name>
<dbReference type="RefSeq" id="XP_012899456.1">
    <property type="nucleotide sequence ID" value="XM_013044002.1"/>
</dbReference>
<dbReference type="GeneID" id="24921997"/>
<keyword evidence="1" id="KW-0812">Transmembrane</keyword>